<evidence type="ECO:0000313" key="2">
    <source>
        <dbReference type="EMBL" id="GBL58300.1"/>
    </source>
</evidence>
<feature type="region of interest" description="Disordered" evidence="1">
    <location>
        <begin position="22"/>
        <end position="82"/>
    </location>
</feature>
<evidence type="ECO:0000256" key="1">
    <source>
        <dbReference type="SAM" id="MobiDB-lite"/>
    </source>
</evidence>
<accession>A0A4Y1ZMC8</accession>
<comment type="caution">
    <text evidence="2">The sequence shown here is derived from an EMBL/GenBank/DDBJ whole genome shotgun (WGS) entry which is preliminary data.</text>
</comment>
<feature type="compositionally biased region" description="Basic residues" evidence="1">
    <location>
        <begin position="22"/>
        <end position="35"/>
    </location>
</feature>
<dbReference type="AlphaFoldDB" id="A0A4Y1ZMC8"/>
<protein>
    <submittedName>
        <fullName evidence="2">Uncharacterized protein</fullName>
    </submittedName>
</protein>
<organism evidence="2 3">
    <name type="scientific">Araneus ventricosus</name>
    <name type="common">Orbweaver spider</name>
    <name type="synonym">Epeira ventricosa</name>
    <dbReference type="NCBI Taxonomy" id="182803"/>
    <lineage>
        <taxon>Eukaryota</taxon>
        <taxon>Metazoa</taxon>
        <taxon>Ecdysozoa</taxon>
        <taxon>Arthropoda</taxon>
        <taxon>Chelicerata</taxon>
        <taxon>Arachnida</taxon>
        <taxon>Araneae</taxon>
        <taxon>Araneomorphae</taxon>
        <taxon>Entelegynae</taxon>
        <taxon>Araneoidea</taxon>
        <taxon>Araneidae</taxon>
        <taxon>Araneus</taxon>
    </lineage>
</organism>
<proteinExistence type="predicted"/>
<reference evidence="2 3" key="1">
    <citation type="journal article" date="2019" name="Sci. Rep.">
        <title>Orb-weaving spider Araneus ventricosus genome elucidates the spidroin gene catalogue.</title>
        <authorList>
            <person name="Kono N."/>
            <person name="Nakamura H."/>
            <person name="Ohtoshi R."/>
            <person name="Moran D.A.P."/>
            <person name="Shinohara A."/>
            <person name="Yoshida Y."/>
            <person name="Fujiwara M."/>
            <person name="Mori M."/>
            <person name="Tomita M."/>
            <person name="Arakawa K."/>
        </authorList>
    </citation>
    <scope>NUCLEOTIDE SEQUENCE [LARGE SCALE GENOMIC DNA]</scope>
</reference>
<keyword evidence="3" id="KW-1185">Reference proteome</keyword>
<name>A0A4Y1ZMC8_ARAVE</name>
<dbReference type="Proteomes" id="UP000499080">
    <property type="component" value="Unassembled WGS sequence"/>
</dbReference>
<gene>
    <name evidence="2" type="ORF">AVEN_90583_1</name>
</gene>
<sequence>MDDETHTEILCYAFPKTCHGIRTHRPPALKGKKWGPPKENERCKPPALKKPSTAKGETFRGRLRPSSSLRSKIRGNFSQSRV</sequence>
<evidence type="ECO:0000313" key="3">
    <source>
        <dbReference type="Proteomes" id="UP000499080"/>
    </source>
</evidence>
<dbReference type="EMBL" id="BGPR01075948">
    <property type="protein sequence ID" value="GBL58300.1"/>
    <property type="molecule type" value="Genomic_DNA"/>
</dbReference>